<dbReference type="PANTHER" id="PTHR13096">
    <property type="entry name" value="MINA53 MYC INDUCED NUCLEAR ANTIGEN"/>
    <property type="match status" value="1"/>
</dbReference>
<dbReference type="SUPFAM" id="SSF51197">
    <property type="entry name" value="Clavaminate synthase-like"/>
    <property type="match status" value="1"/>
</dbReference>
<dbReference type="PANTHER" id="PTHR13096:SF8">
    <property type="entry name" value="RIBOSOMAL OXYGENASE 1"/>
    <property type="match status" value="1"/>
</dbReference>
<keyword evidence="5" id="KW-0408">Iron</keyword>
<organism evidence="7 8">
    <name type="scientific">Moraxella macacae 0408225</name>
    <dbReference type="NCBI Taxonomy" id="1230338"/>
    <lineage>
        <taxon>Bacteria</taxon>
        <taxon>Pseudomonadati</taxon>
        <taxon>Pseudomonadota</taxon>
        <taxon>Gammaproteobacteria</taxon>
        <taxon>Moraxellales</taxon>
        <taxon>Moraxellaceae</taxon>
        <taxon>Moraxella</taxon>
    </lineage>
</organism>
<dbReference type="Pfam" id="PF20514">
    <property type="entry name" value="WHD_ROXA"/>
    <property type="match status" value="1"/>
</dbReference>
<dbReference type="InterPro" id="IPR003347">
    <property type="entry name" value="JmjC_dom"/>
</dbReference>
<dbReference type="Pfam" id="PF08007">
    <property type="entry name" value="JmjC_2"/>
    <property type="match status" value="1"/>
</dbReference>
<keyword evidence="4" id="KW-0560">Oxidoreductase</keyword>
<dbReference type="PROSITE" id="PS51184">
    <property type="entry name" value="JMJC"/>
    <property type="match status" value="1"/>
</dbReference>
<dbReference type="STRING" id="1230338.MOMA_08616"/>
<dbReference type="AlphaFoldDB" id="L2F783"/>
<dbReference type="InterPro" id="IPR039994">
    <property type="entry name" value="NO66-like"/>
</dbReference>
<evidence type="ECO:0000256" key="5">
    <source>
        <dbReference type="ARBA" id="ARBA00023004"/>
    </source>
</evidence>
<protein>
    <recommendedName>
        <fullName evidence="6">JmjC domain-containing protein</fullName>
    </recommendedName>
</protein>
<evidence type="ECO:0000256" key="4">
    <source>
        <dbReference type="ARBA" id="ARBA00023002"/>
    </source>
</evidence>
<accession>L2F783</accession>
<sequence length="387" mass="43488">MSKIPLCLPSDITPEQFLTDYWQKKPLLIKNGLPALAGMFEPDDILALATNEEVTARLITHQNNQWTLKNSPFTEQDFANLPKHWTVLVQNMELWSPDLADLWHAFDFIPQWQRDDIMVSYAPKGGSVGKHYDNYDVFLVQGYGLRHWQLGKYCDTNTKFIKGQPIRVMDNMGDLIFDAILDVGDVLYVPTNLAHYGVAVDDCLTFSFGCRNPNPLQLLDSITDVATGFESLAIPLKITQPHTLPGELHPKSIQDTKQQLLDLLNSPLGDTIVCQALAETVSKRQYDLLLPTEMLTLDELTDALTQGATISQDLAGRIIFVKHNHQTQLFINGECVNDEMDSPSQQLLMRLANGESLSLADLNQACVTISSVYEWLENGWILVNVTD</sequence>
<comment type="caution">
    <text evidence="7">The sequence shown here is derived from an EMBL/GenBank/DDBJ whole genome shotgun (WGS) entry which is preliminary data.</text>
</comment>
<evidence type="ECO:0000313" key="8">
    <source>
        <dbReference type="Proteomes" id="UP000023795"/>
    </source>
</evidence>
<dbReference type="GO" id="GO:0046872">
    <property type="term" value="F:metal ion binding"/>
    <property type="evidence" value="ECO:0007669"/>
    <property type="project" value="UniProtKB-KW"/>
</dbReference>
<dbReference type="Gene3D" id="2.60.120.650">
    <property type="entry name" value="Cupin"/>
    <property type="match status" value="1"/>
</dbReference>
<evidence type="ECO:0000256" key="3">
    <source>
        <dbReference type="ARBA" id="ARBA00022964"/>
    </source>
</evidence>
<dbReference type="RefSeq" id="WP_009502169.1">
    <property type="nucleotide sequence ID" value="NZ_ANIN01000002.1"/>
</dbReference>
<gene>
    <name evidence="7" type="ORF">MOMA_08616</name>
</gene>
<evidence type="ECO:0000259" key="6">
    <source>
        <dbReference type="PROSITE" id="PS51184"/>
    </source>
</evidence>
<dbReference type="EMBL" id="ANIN01000002">
    <property type="protein sequence ID" value="ELA08611.1"/>
    <property type="molecule type" value="Genomic_DNA"/>
</dbReference>
<dbReference type="OrthoDB" id="9764016at2"/>
<dbReference type="InterPro" id="IPR046799">
    <property type="entry name" value="ROXA-like_wH"/>
</dbReference>
<evidence type="ECO:0000256" key="2">
    <source>
        <dbReference type="ARBA" id="ARBA00022723"/>
    </source>
</evidence>
<evidence type="ECO:0000256" key="1">
    <source>
        <dbReference type="ARBA" id="ARBA00001954"/>
    </source>
</evidence>
<dbReference type="GO" id="GO:0016706">
    <property type="term" value="F:2-oxoglutarate-dependent dioxygenase activity"/>
    <property type="evidence" value="ECO:0007669"/>
    <property type="project" value="TreeGrafter"/>
</dbReference>
<dbReference type="Proteomes" id="UP000023795">
    <property type="component" value="Unassembled WGS sequence"/>
</dbReference>
<dbReference type="SMART" id="SM00558">
    <property type="entry name" value="JmjC"/>
    <property type="match status" value="1"/>
</dbReference>
<keyword evidence="2" id="KW-0479">Metal-binding</keyword>
<keyword evidence="3" id="KW-0223">Dioxygenase</keyword>
<name>L2F783_9GAMM</name>
<dbReference type="eggNOG" id="COG2850">
    <property type="taxonomic scope" value="Bacteria"/>
</dbReference>
<reference evidence="7 8" key="1">
    <citation type="journal article" date="2013" name="Genome Announc.">
        <title>Genome Sequence of Moraxella macacae 0408225, a Novel Bacterial Species Isolated from a Cynomolgus Macaque with Epistaxis.</title>
        <authorList>
            <person name="Ladner J.T."/>
            <person name="Whitehouse C.A."/>
            <person name="Koroleva G.I."/>
            <person name="Palacios G.F."/>
        </authorList>
    </citation>
    <scope>NUCLEOTIDE SEQUENCE [LARGE SCALE GENOMIC DNA]</scope>
    <source>
        <strain evidence="7 8">0408225</strain>
    </source>
</reference>
<comment type="cofactor">
    <cofactor evidence="1">
        <name>Fe(2+)</name>
        <dbReference type="ChEBI" id="CHEBI:29033"/>
    </cofactor>
</comment>
<proteinExistence type="predicted"/>
<evidence type="ECO:0000313" key="7">
    <source>
        <dbReference type="EMBL" id="ELA08611.1"/>
    </source>
</evidence>
<dbReference type="PATRIC" id="fig|1230338.3.peg.1849"/>
<feature type="domain" description="JmjC" evidence="6">
    <location>
        <begin position="98"/>
        <end position="227"/>
    </location>
</feature>
<dbReference type="Gene3D" id="3.40.366.30">
    <property type="entry name" value="50S ribosomal protein L16 arginine hydroxylase, Chain A, Domain 2"/>
    <property type="match status" value="1"/>
</dbReference>
<keyword evidence="8" id="KW-1185">Reference proteome</keyword>